<gene>
    <name evidence="6" type="ORF">FKR84_05835</name>
</gene>
<dbReference type="Gene3D" id="2.60.120.10">
    <property type="entry name" value="Jelly Rolls"/>
    <property type="match status" value="1"/>
</dbReference>
<protein>
    <submittedName>
        <fullName evidence="6">Crp/Fnr family transcriptional regulator</fullName>
    </submittedName>
</protein>
<dbReference type="PROSITE" id="PS51063">
    <property type="entry name" value="HTH_CRP_2"/>
    <property type="match status" value="1"/>
</dbReference>
<dbReference type="InterPro" id="IPR036388">
    <property type="entry name" value="WH-like_DNA-bd_sf"/>
</dbReference>
<dbReference type="Pfam" id="PF00027">
    <property type="entry name" value="cNMP_binding"/>
    <property type="match status" value="1"/>
</dbReference>
<dbReference type="InterPro" id="IPR012318">
    <property type="entry name" value="HTH_CRP"/>
</dbReference>
<dbReference type="AlphaFoldDB" id="A0A507ZXB5"/>
<evidence type="ECO:0000256" key="1">
    <source>
        <dbReference type="ARBA" id="ARBA00023015"/>
    </source>
</evidence>
<feature type="domain" description="HTH crp-type" evidence="5">
    <location>
        <begin position="145"/>
        <end position="208"/>
    </location>
</feature>
<dbReference type="GO" id="GO:0003700">
    <property type="term" value="F:DNA-binding transcription factor activity"/>
    <property type="evidence" value="ECO:0007669"/>
    <property type="project" value="TreeGrafter"/>
</dbReference>
<dbReference type="GO" id="GO:0005829">
    <property type="term" value="C:cytosol"/>
    <property type="evidence" value="ECO:0007669"/>
    <property type="project" value="TreeGrafter"/>
</dbReference>
<evidence type="ECO:0000259" key="4">
    <source>
        <dbReference type="PROSITE" id="PS50042"/>
    </source>
</evidence>
<dbReference type="CDD" id="cd00038">
    <property type="entry name" value="CAP_ED"/>
    <property type="match status" value="1"/>
</dbReference>
<dbReference type="SUPFAM" id="SSF51206">
    <property type="entry name" value="cAMP-binding domain-like"/>
    <property type="match status" value="1"/>
</dbReference>
<dbReference type="InterPro" id="IPR050397">
    <property type="entry name" value="Env_Response_Regulators"/>
</dbReference>
<dbReference type="PROSITE" id="PS50042">
    <property type="entry name" value="CNMP_BINDING_3"/>
    <property type="match status" value="1"/>
</dbReference>
<dbReference type="SUPFAM" id="SSF46785">
    <property type="entry name" value="Winged helix' DNA-binding domain"/>
    <property type="match status" value="1"/>
</dbReference>
<keyword evidence="2" id="KW-0238">DNA-binding</keyword>
<proteinExistence type="predicted"/>
<dbReference type="PANTHER" id="PTHR24567:SF26">
    <property type="entry name" value="REGULATORY PROTEIN YEIL"/>
    <property type="match status" value="1"/>
</dbReference>
<dbReference type="RefSeq" id="WP_141421362.1">
    <property type="nucleotide sequence ID" value="NZ_VIAR01000004.1"/>
</dbReference>
<dbReference type="InterPro" id="IPR036390">
    <property type="entry name" value="WH_DNA-bd_sf"/>
</dbReference>
<name>A0A507ZXB5_9FLAO</name>
<evidence type="ECO:0000313" key="6">
    <source>
        <dbReference type="EMBL" id="TQD39415.1"/>
    </source>
</evidence>
<feature type="domain" description="Cyclic nucleotide-binding" evidence="4">
    <location>
        <begin position="13"/>
        <end position="76"/>
    </location>
</feature>
<dbReference type="OrthoDB" id="9776746at2"/>
<evidence type="ECO:0000259" key="5">
    <source>
        <dbReference type="PROSITE" id="PS51063"/>
    </source>
</evidence>
<dbReference type="InterPro" id="IPR014710">
    <property type="entry name" value="RmlC-like_jellyroll"/>
</dbReference>
<sequence length="208" mass="23957">MKQTLSEPYSLIFQPELIKEIEDVAVKKEVKTGDVLIKAGDYIRSMPLLLEGAIKISRKDENGYELLLYFLEKGETCAMTLTCCMGRHQSEIEAVAETNSTILMIPVQKMEEWSSKYKSWRNFVFESYHGRLMEVLQAIDSIAFSKLDDRLLKYLENKRKINQNSTINSTHQEIASDLNSSRVVISRLLKKLENSGFLKLQRNSIELL</sequence>
<dbReference type="GO" id="GO:0003677">
    <property type="term" value="F:DNA binding"/>
    <property type="evidence" value="ECO:0007669"/>
    <property type="project" value="UniProtKB-KW"/>
</dbReference>
<dbReference type="InterPro" id="IPR000595">
    <property type="entry name" value="cNMP-bd_dom"/>
</dbReference>
<dbReference type="EMBL" id="VIAR01000004">
    <property type="protein sequence ID" value="TQD39415.1"/>
    <property type="molecule type" value="Genomic_DNA"/>
</dbReference>
<keyword evidence="7" id="KW-1185">Reference proteome</keyword>
<evidence type="ECO:0000256" key="3">
    <source>
        <dbReference type="ARBA" id="ARBA00023163"/>
    </source>
</evidence>
<keyword evidence="1" id="KW-0805">Transcription regulation</keyword>
<dbReference type="InterPro" id="IPR018490">
    <property type="entry name" value="cNMP-bd_dom_sf"/>
</dbReference>
<dbReference type="Pfam" id="PF13545">
    <property type="entry name" value="HTH_Crp_2"/>
    <property type="match status" value="1"/>
</dbReference>
<dbReference type="PANTHER" id="PTHR24567">
    <property type="entry name" value="CRP FAMILY TRANSCRIPTIONAL REGULATORY PROTEIN"/>
    <property type="match status" value="1"/>
</dbReference>
<reference evidence="6 7" key="1">
    <citation type="submission" date="2019-06" db="EMBL/GenBank/DDBJ databases">
        <title>Flavibacter putida gen. nov., sp. nov., a novel marine bacterium of the family Flavobacteriaceae isolated from coastal seawater.</title>
        <authorList>
            <person name="Feng X."/>
        </authorList>
    </citation>
    <scope>NUCLEOTIDE SEQUENCE [LARGE SCALE GENOMIC DNA]</scope>
    <source>
        <strain evidence="6 7">PLHSN227</strain>
    </source>
</reference>
<evidence type="ECO:0000313" key="7">
    <source>
        <dbReference type="Proteomes" id="UP000317169"/>
    </source>
</evidence>
<accession>A0A507ZXB5</accession>
<dbReference type="Proteomes" id="UP000317169">
    <property type="component" value="Unassembled WGS sequence"/>
</dbReference>
<dbReference type="Gene3D" id="1.10.10.10">
    <property type="entry name" value="Winged helix-like DNA-binding domain superfamily/Winged helix DNA-binding domain"/>
    <property type="match status" value="1"/>
</dbReference>
<evidence type="ECO:0000256" key="2">
    <source>
        <dbReference type="ARBA" id="ARBA00023125"/>
    </source>
</evidence>
<comment type="caution">
    <text evidence="6">The sequence shown here is derived from an EMBL/GenBank/DDBJ whole genome shotgun (WGS) entry which is preliminary data.</text>
</comment>
<organism evidence="6 7">
    <name type="scientific">Haloflavibacter putidus</name>
    <dbReference type="NCBI Taxonomy" id="2576776"/>
    <lineage>
        <taxon>Bacteria</taxon>
        <taxon>Pseudomonadati</taxon>
        <taxon>Bacteroidota</taxon>
        <taxon>Flavobacteriia</taxon>
        <taxon>Flavobacteriales</taxon>
        <taxon>Flavobacteriaceae</taxon>
        <taxon>Haloflavibacter</taxon>
    </lineage>
</organism>
<keyword evidence="3" id="KW-0804">Transcription</keyword>